<evidence type="ECO:0000313" key="2">
    <source>
        <dbReference type="EMBL" id="OWA53311.1"/>
    </source>
</evidence>
<gene>
    <name evidence="2" type="ORF">BV898_17746</name>
</gene>
<protein>
    <submittedName>
        <fullName evidence="2">Uncharacterized protein</fullName>
    </submittedName>
</protein>
<accession>A0A9X6NIK0</accession>
<comment type="caution">
    <text evidence="2">The sequence shown here is derived from an EMBL/GenBank/DDBJ whole genome shotgun (WGS) entry which is preliminary data.</text>
</comment>
<organism evidence="2 3">
    <name type="scientific">Hypsibius exemplaris</name>
    <name type="common">Freshwater tardigrade</name>
    <dbReference type="NCBI Taxonomy" id="2072580"/>
    <lineage>
        <taxon>Eukaryota</taxon>
        <taxon>Metazoa</taxon>
        <taxon>Ecdysozoa</taxon>
        <taxon>Tardigrada</taxon>
        <taxon>Eutardigrada</taxon>
        <taxon>Parachela</taxon>
        <taxon>Hypsibioidea</taxon>
        <taxon>Hypsibiidae</taxon>
        <taxon>Hypsibius</taxon>
    </lineage>
</organism>
<evidence type="ECO:0000313" key="3">
    <source>
        <dbReference type="Proteomes" id="UP000192578"/>
    </source>
</evidence>
<feature type="region of interest" description="Disordered" evidence="1">
    <location>
        <begin position="132"/>
        <end position="165"/>
    </location>
</feature>
<reference evidence="3" key="1">
    <citation type="submission" date="2017-01" db="EMBL/GenBank/DDBJ databases">
        <title>Comparative genomics of anhydrobiosis in the tardigrade Hypsibius dujardini.</title>
        <authorList>
            <person name="Yoshida Y."/>
            <person name="Koutsovoulos G."/>
            <person name="Laetsch D."/>
            <person name="Stevens L."/>
            <person name="Kumar S."/>
            <person name="Horikawa D."/>
            <person name="Ishino K."/>
            <person name="Komine S."/>
            <person name="Tomita M."/>
            <person name="Blaxter M."/>
            <person name="Arakawa K."/>
        </authorList>
    </citation>
    <scope>NUCLEOTIDE SEQUENCE [LARGE SCALE GENOMIC DNA]</scope>
    <source>
        <strain evidence="3">Z151</strain>
    </source>
</reference>
<feature type="compositionally biased region" description="Basic residues" evidence="1">
    <location>
        <begin position="148"/>
        <end position="165"/>
    </location>
</feature>
<keyword evidence="3" id="KW-1185">Reference proteome</keyword>
<evidence type="ECO:0000256" key="1">
    <source>
        <dbReference type="SAM" id="MobiDB-lite"/>
    </source>
</evidence>
<dbReference type="EMBL" id="MTYJ01000314">
    <property type="protein sequence ID" value="OWA53311.1"/>
    <property type="molecule type" value="Genomic_DNA"/>
</dbReference>
<dbReference type="Proteomes" id="UP000192578">
    <property type="component" value="Unassembled WGS sequence"/>
</dbReference>
<name>A0A9X6NIK0_HYPEX</name>
<dbReference type="AlphaFoldDB" id="A0A9X6NIK0"/>
<proteinExistence type="predicted"/>
<dbReference type="OrthoDB" id="273640at2759"/>
<sequence>MSGGTVLLLSACSYPCAPESRRNQLQSNLVPFTWHHPMTMDASSILRSAAPVEHLVKHEKPQISSEKPNLSKPGVHGQRKVGAAAGRIGSKLNYFLPVLPKLERREKNKTNVSSTESILDYILPPRADYFTNPEAKPVAPPASPTRMNHSKAGGHGRATAKVRPR</sequence>